<dbReference type="EMBL" id="DSTU01000004">
    <property type="protein sequence ID" value="HFJ53508.1"/>
    <property type="molecule type" value="Genomic_DNA"/>
</dbReference>
<dbReference type="InterPro" id="IPR006679">
    <property type="entry name" value="Adenine_deam"/>
</dbReference>
<comment type="cofactor">
    <cofactor evidence="6">
        <name>Mn(2+)</name>
        <dbReference type="ChEBI" id="CHEBI:29035"/>
    </cofactor>
</comment>
<evidence type="ECO:0000256" key="1">
    <source>
        <dbReference type="ARBA" id="ARBA00006773"/>
    </source>
</evidence>
<dbReference type="EC" id="3.5.4.2" evidence="2 6"/>
<reference evidence="10" key="1">
    <citation type="journal article" date="2020" name="mSystems">
        <title>Genome- and Community-Level Interaction Insights into Carbon Utilization and Element Cycling Functions of Hydrothermarchaeota in Hydrothermal Sediment.</title>
        <authorList>
            <person name="Zhou Z."/>
            <person name="Liu Y."/>
            <person name="Xu W."/>
            <person name="Pan J."/>
            <person name="Luo Z.H."/>
            <person name="Li M."/>
        </authorList>
    </citation>
    <scope>NUCLEOTIDE SEQUENCE [LARGE SCALE GENOMIC DNA]</scope>
    <source>
        <strain evidence="9">SpSt-265</strain>
        <strain evidence="10">SpSt-465</strain>
    </source>
</reference>
<evidence type="ECO:0000256" key="3">
    <source>
        <dbReference type="ARBA" id="ARBA00022801"/>
    </source>
</evidence>
<keyword evidence="3 6" id="KW-0378">Hydrolase</keyword>
<evidence type="ECO:0000256" key="5">
    <source>
        <dbReference type="ARBA" id="ARBA00047720"/>
    </source>
</evidence>
<dbReference type="InterPro" id="IPR026912">
    <property type="entry name" value="Adenine_deam_C"/>
</dbReference>
<keyword evidence="4 6" id="KW-0464">Manganese</keyword>
<evidence type="ECO:0000313" key="9">
    <source>
        <dbReference type="EMBL" id="HEA87669.1"/>
    </source>
</evidence>
<feature type="domain" description="Amidohydrolase-related" evidence="7">
    <location>
        <begin position="74"/>
        <end position="357"/>
    </location>
</feature>
<protein>
    <recommendedName>
        <fullName evidence="2 6">Adenine deaminase</fullName>
        <shortName evidence="6">Adenase</shortName>
        <shortName evidence="6">Adenine aminase</shortName>
        <ecNumber evidence="2 6">3.5.4.2</ecNumber>
    </recommendedName>
</protein>
<comment type="caution">
    <text evidence="10">The sequence shown here is derived from an EMBL/GenBank/DDBJ whole genome shotgun (WGS) entry which is preliminary data.</text>
</comment>
<dbReference type="GO" id="GO:0006146">
    <property type="term" value="P:adenine catabolic process"/>
    <property type="evidence" value="ECO:0007669"/>
    <property type="project" value="InterPro"/>
</dbReference>
<dbReference type="HAMAP" id="MF_01518">
    <property type="entry name" value="Adenine_deamin"/>
    <property type="match status" value="1"/>
</dbReference>
<dbReference type="Gene3D" id="2.30.40.10">
    <property type="entry name" value="Urease, subunit C, domain 1"/>
    <property type="match status" value="1"/>
</dbReference>
<dbReference type="GO" id="GO:0000034">
    <property type="term" value="F:adenine deaminase activity"/>
    <property type="evidence" value="ECO:0007669"/>
    <property type="project" value="UniProtKB-UniRule"/>
</dbReference>
<dbReference type="Gene3D" id="3.20.20.140">
    <property type="entry name" value="Metal-dependent hydrolases"/>
    <property type="match status" value="1"/>
</dbReference>
<dbReference type="Pfam" id="PF01979">
    <property type="entry name" value="Amidohydro_1"/>
    <property type="match status" value="1"/>
</dbReference>
<dbReference type="InterPro" id="IPR006680">
    <property type="entry name" value="Amidohydro-rel"/>
</dbReference>
<evidence type="ECO:0000259" key="7">
    <source>
        <dbReference type="Pfam" id="PF01979"/>
    </source>
</evidence>
<dbReference type="EMBL" id="DSLG01000008">
    <property type="protein sequence ID" value="HEA87669.1"/>
    <property type="molecule type" value="Genomic_DNA"/>
</dbReference>
<dbReference type="SUPFAM" id="SSF51338">
    <property type="entry name" value="Composite domain of metallo-dependent hydrolases"/>
    <property type="match status" value="1"/>
</dbReference>
<gene>
    <name evidence="6 10" type="primary">ade</name>
    <name evidence="9" type="ORF">ENP94_06655</name>
    <name evidence="10" type="ORF">ENS16_02305</name>
</gene>
<dbReference type="InterPro" id="IPR011059">
    <property type="entry name" value="Metal-dep_hydrolase_composite"/>
</dbReference>
<dbReference type="AlphaFoldDB" id="A0A7C3EUH6"/>
<proteinExistence type="inferred from homology"/>
<dbReference type="SUPFAM" id="SSF51556">
    <property type="entry name" value="Metallo-dependent hydrolases"/>
    <property type="match status" value="1"/>
</dbReference>
<evidence type="ECO:0000256" key="2">
    <source>
        <dbReference type="ARBA" id="ARBA00012782"/>
    </source>
</evidence>
<comment type="catalytic activity">
    <reaction evidence="5 6">
        <text>adenine + H2O + H(+) = hypoxanthine + NH4(+)</text>
        <dbReference type="Rhea" id="RHEA:23688"/>
        <dbReference type="ChEBI" id="CHEBI:15377"/>
        <dbReference type="ChEBI" id="CHEBI:15378"/>
        <dbReference type="ChEBI" id="CHEBI:16708"/>
        <dbReference type="ChEBI" id="CHEBI:17368"/>
        <dbReference type="ChEBI" id="CHEBI:28938"/>
        <dbReference type="EC" id="3.5.4.2"/>
    </reaction>
</comment>
<dbReference type="InterPro" id="IPR032466">
    <property type="entry name" value="Metal_Hydrolase"/>
</dbReference>
<evidence type="ECO:0000313" key="10">
    <source>
        <dbReference type="EMBL" id="HFJ53508.1"/>
    </source>
</evidence>
<organism evidence="10">
    <name type="scientific">candidate division WOR-3 bacterium</name>
    <dbReference type="NCBI Taxonomy" id="2052148"/>
    <lineage>
        <taxon>Bacteria</taxon>
        <taxon>Bacteria division WOR-3</taxon>
    </lineage>
</organism>
<feature type="domain" description="Adenine deaminase C-terminal" evidence="8">
    <location>
        <begin position="407"/>
        <end position="575"/>
    </location>
</feature>
<sequence>MKRSRTRNSPVSVDLLAVARGEAPADLLLRGGQVVDVFTGEVRRADVVIKNGMIAGVGEGYERADSVIDIQGCYVAPGFIEGHIHIESSLLSVTEFVRLCLVNGTTTVIADPHELANVLGVSGVEYVIRASRGLPVDIYIMVPSCVPATRMETSGAKLGVREIERLLKMPEVLGLAELMNYPGVIWGDPEVRAKLVVARIAEKVIDGHCPGLTGLLLQAYAGAGIGSDHESVGVQEVRERLRAGMRVFIREGSAARNLASILPVVNDFNLRRFCLVSDDRDPQDLLKEGHLNAVLRRVVSTGMHPAAAIQMVTLNPAEYFRLYDRGAVAPGLRADLVVLGSLSDMNVELVIKNGRPVAREGRLLERLPEVRDRKVMNTVRVKGLARGDFVIKAEGELCNVIRVVPGQILTEHHVQRAPVRNGLVTADPERDLLKIVVIERHRGTGRMGKGLVAGFGLKKGALGTTVAHDSHNMIIVGTNDRDMLVAARALVRMGGGYVAVADGKVAAELPLPIAGLMSDRSAQEVVSRLKVLLAKARNWGCRLDNPFMTLSFLSLPVIPELKITDRGLIDVNRFQPISLFAEK</sequence>
<evidence type="ECO:0000256" key="6">
    <source>
        <dbReference type="HAMAP-Rule" id="MF_01518"/>
    </source>
</evidence>
<comment type="similarity">
    <text evidence="1 6">Belongs to the metallo-dependent hydrolases superfamily. Adenine deaminase family.</text>
</comment>
<dbReference type="PANTHER" id="PTHR11113">
    <property type="entry name" value="N-ACETYLGLUCOSAMINE-6-PHOSPHATE DEACETYLASE"/>
    <property type="match status" value="1"/>
</dbReference>
<dbReference type="CDD" id="cd01295">
    <property type="entry name" value="AdeC"/>
    <property type="match status" value="1"/>
</dbReference>
<dbReference type="NCBIfam" id="TIGR01178">
    <property type="entry name" value="ade"/>
    <property type="match status" value="1"/>
</dbReference>
<evidence type="ECO:0000259" key="8">
    <source>
        <dbReference type="Pfam" id="PF13382"/>
    </source>
</evidence>
<evidence type="ECO:0000256" key="4">
    <source>
        <dbReference type="ARBA" id="ARBA00023211"/>
    </source>
</evidence>
<dbReference type="Pfam" id="PF13382">
    <property type="entry name" value="Adenine_deam_C"/>
    <property type="match status" value="1"/>
</dbReference>
<dbReference type="PANTHER" id="PTHR11113:SF2">
    <property type="entry name" value="ADENINE DEAMINASE"/>
    <property type="match status" value="1"/>
</dbReference>
<name>A0A7C3EUH6_UNCW3</name>
<accession>A0A7C3EUH6</accession>